<dbReference type="AlphaFoldDB" id="A0A117Q9M4"/>
<protein>
    <submittedName>
        <fullName evidence="1">Uncharacterized protein</fullName>
    </submittedName>
</protein>
<proteinExistence type="predicted"/>
<evidence type="ECO:0000313" key="1">
    <source>
        <dbReference type="EMBL" id="KUN16271.1"/>
    </source>
</evidence>
<sequence>MTYTARDQWEQHFSDGKGFRQVGERERELLAEHTPAPDGGGRALGVGYRSPHIGGRWALPTIREVMLGNHRFRQIAGNTGAPLGPPGGPAVNP</sequence>
<dbReference type="EMBL" id="LMWP01000057">
    <property type="protein sequence ID" value="KUN16271.1"/>
    <property type="molecule type" value="Genomic_DNA"/>
</dbReference>
<comment type="caution">
    <text evidence="1">The sequence shown here is derived from an EMBL/GenBank/DDBJ whole genome shotgun (WGS) entry which is preliminary data.</text>
</comment>
<reference evidence="1 2" key="1">
    <citation type="submission" date="2015-10" db="EMBL/GenBank/DDBJ databases">
        <title>Draft genome sequence of Streptomyces corchorusii DSM 40340, type strain for the species Streptomyces corchorusii.</title>
        <authorList>
            <person name="Ruckert C."/>
            <person name="Winkler A."/>
            <person name="Kalinowski J."/>
            <person name="Kampfer P."/>
            <person name="Glaeser S."/>
        </authorList>
    </citation>
    <scope>NUCLEOTIDE SEQUENCE [LARGE SCALE GENOMIC DNA]</scope>
    <source>
        <strain evidence="1 2">DSM 40340</strain>
    </source>
</reference>
<organism evidence="1 2">
    <name type="scientific">Streptomyces corchorusii</name>
    <name type="common">Streptomyces chibaensis</name>
    <dbReference type="NCBI Taxonomy" id="1903"/>
    <lineage>
        <taxon>Bacteria</taxon>
        <taxon>Bacillati</taxon>
        <taxon>Actinomycetota</taxon>
        <taxon>Actinomycetes</taxon>
        <taxon>Kitasatosporales</taxon>
        <taxon>Streptomycetaceae</taxon>
        <taxon>Streptomyces</taxon>
    </lineage>
</organism>
<keyword evidence="2" id="KW-1185">Reference proteome</keyword>
<dbReference type="Proteomes" id="UP000053398">
    <property type="component" value="Unassembled WGS sequence"/>
</dbReference>
<accession>A0A117Q9M4</accession>
<name>A0A117Q9M4_STRCK</name>
<dbReference type="RefSeq" id="WP_059266659.1">
    <property type="nucleotide sequence ID" value="NZ_KQ948374.1"/>
</dbReference>
<gene>
    <name evidence="1" type="ORF">AQJ11_39940</name>
</gene>
<evidence type="ECO:0000313" key="2">
    <source>
        <dbReference type="Proteomes" id="UP000053398"/>
    </source>
</evidence>